<organism evidence="4 5">
    <name type="scientific">Rhodovulum visakhapatnamense</name>
    <dbReference type="NCBI Taxonomy" id="364297"/>
    <lineage>
        <taxon>Bacteria</taxon>
        <taxon>Pseudomonadati</taxon>
        <taxon>Pseudomonadota</taxon>
        <taxon>Alphaproteobacteria</taxon>
        <taxon>Rhodobacterales</taxon>
        <taxon>Paracoccaceae</taxon>
        <taxon>Rhodovulum</taxon>
    </lineage>
</organism>
<dbReference type="SFLD" id="SFLDS00003">
    <property type="entry name" value="Haloacid_Dehalogenase"/>
    <property type="match status" value="1"/>
</dbReference>
<dbReference type="NCBIfam" id="TIGR01484">
    <property type="entry name" value="HAD-SF-IIB"/>
    <property type="match status" value="1"/>
</dbReference>
<dbReference type="Pfam" id="PF08282">
    <property type="entry name" value="Hydrolase_3"/>
    <property type="match status" value="1"/>
</dbReference>
<dbReference type="InterPro" id="IPR023214">
    <property type="entry name" value="HAD_sf"/>
</dbReference>
<evidence type="ECO:0000313" key="5">
    <source>
        <dbReference type="Proteomes" id="UP000635853"/>
    </source>
</evidence>
<gene>
    <name evidence="4" type="ORF">JMJ92_12720</name>
</gene>
<dbReference type="SUPFAM" id="SSF56784">
    <property type="entry name" value="HAD-like"/>
    <property type="match status" value="1"/>
</dbReference>
<evidence type="ECO:0000256" key="1">
    <source>
        <dbReference type="ARBA" id="ARBA00022723"/>
    </source>
</evidence>
<dbReference type="PANTHER" id="PTHR10000">
    <property type="entry name" value="PHOSPHOSERINE PHOSPHATASE"/>
    <property type="match status" value="1"/>
</dbReference>
<protein>
    <submittedName>
        <fullName evidence="4">HAD-IIB family hydrolase</fullName>
    </submittedName>
</protein>
<dbReference type="Gene3D" id="3.40.50.1000">
    <property type="entry name" value="HAD superfamily/HAD-like"/>
    <property type="match status" value="1"/>
</dbReference>
<sequence>MPMPRPVLLIFTDLDGTLLDHETYSHEAAAPALEALRGAGVPVILASSKTAAEIAPLRTELGLSAHPAIVENGAGILEPGAEAPRTGGRYRALRTALDQVPAPLRQRFRGFGDGGADWIADATGLAPGAAALAAQRLYSEPGIWSGSETEKTEFLAALRAQGVSGREGGRFLTLSFGASKAGQMAEIAARYSTPYVVALGDAPNDREMLEQADQGFIIANPHRAPMPPLDGEETGRIQRIAAAGPKGWNQAVLQVIADFGI</sequence>
<proteinExistence type="predicted"/>
<reference evidence="5" key="1">
    <citation type="submission" date="2021-01" db="EMBL/GenBank/DDBJ databases">
        <title>Draft genomes of Rhodovulum sulfidophilum.</title>
        <authorList>
            <person name="Guzman M.S."/>
        </authorList>
    </citation>
    <scope>NUCLEOTIDE SEQUENCE [LARGE SCALE GENOMIC DNA]</scope>
    <source>
        <strain evidence="5">AB19</strain>
    </source>
</reference>
<dbReference type="GO" id="GO:0016787">
    <property type="term" value="F:hydrolase activity"/>
    <property type="evidence" value="ECO:0007669"/>
    <property type="project" value="UniProtKB-KW"/>
</dbReference>
<comment type="caution">
    <text evidence="4">The sequence shown here is derived from an EMBL/GenBank/DDBJ whole genome shotgun (WGS) entry which is preliminary data.</text>
</comment>
<evidence type="ECO:0000256" key="2">
    <source>
        <dbReference type="ARBA" id="ARBA00022801"/>
    </source>
</evidence>
<keyword evidence="1" id="KW-0479">Metal-binding</keyword>
<accession>A0ABS1RHA7</accession>
<dbReference type="SFLD" id="SFLDG01142">
    <property type="entry name" value="C2.B.2:_Mannosyl-3-phosphoglyc"/>
    <property type="match status" value="1"/>
</dbReference>
<dbReference type="Proteomes" id="UP000635853">
    <property type="component" value="Unassembled WGS sequence"/>
</dbReference>
<keyword evidence="3" id="KW-0460">Magnesium</keyword>
<name>A0ABS1RHA7_9RHOB</name>
<dbReference type="PANTHER" id="PTHR10000:SF8">
    <property type="entry name" value="HAD SUPERFAMILY HYDROLASE-LIKE, TYPE 3"/>
    <property type="match status" value="1"/>
</dbReference>
<dbReference type="SFLD" id="SFLDG01140">
    <property type="entry name" value="C2.B:_Phosphomannomutase_and_P"/>
    <property type="match status" value="1"/>
</dbReference>
<dbReference type="EMBL" id="JAESIL010000051">
    <property type="protein sequence ID" value="MBL3579008.1"/>
    <property type="molecule type" value="Genomic_DNA"/>
</dbReference>
<evidence type="ECO:0000256" key="3">
    <source>
        <dbReference type="ARBA" id="ARBA00022842"/>
    </source>
</evidence>
<evidence type="ECO:0000313" key="4">
    <source>
        <dbReference type="EMBL" id="MBL3579008.1"/>
    </source>
</evidence>
<dbReference type="InterPro" id="IPR006379">
    <property type="entry name" value="HAD-SF_hydro_IIB"/>
</dbReference>
<keyword evidence="2 4" id="KW-0378">Hydrolase</keyword>
<dbReference type="NCBIfam" id="TIGR01486">
    <property type="entry name" value="HAD-SF-IIB-MPGP"/>
    <property type="match status" value="1"/>
</dbReference>
<keyword evidence="5" id="KW-1185">Reference proteome</keyword>
<dbReference type="InterPro" id="IPR006381">
    <property type="entry name" value="HAD-SF-IIB-MPGP"/>
</dbReference>
<dbReference type="InterPro" id="IPR036412">
    <property type="entry name" value="HAD-like_sf"/>
</dbReference>
<dbReference type="Gene3D" id="3.30.980.20">
    <property type="entry name" value="Putative mannosyl-3-phosphoglycerate phosphatase, domain 2"/>
    <property type="match status" value="1"/>
</dbReference>